<evidence type="ECO:0000256" key="1">
    <source>
        <dbReference type="ARBA" id="ARBA00023172"/>
    </source>
</evidence>
<dbReference type="InterPro" id="IPR013762">
    <property type="entry name" value="Integrase-like_cat_sf"/>
</dbReference>
<dbReference type="PROSITE" id="PS51898">
    <property type="entry name" value="TYR_RECOMBINASE"/>
    <property type="match status" value="1"/>
</dbReference>
<dbReference type="Gene3D" id="1.10.443.10">
    <property type="entry name" value="Intergrase catalytic core"/>
    <property type="match status" value="1"/>
</dbReference>
<name>A0ABR8RTU9_9CELL</name>
<organism evidence="3 4">
    <name type="scientific">Oerskovia rustica</name>
    <dbReference type="NCBI Taxonomy" id="2762237"/>
    <lineage>
        <taxon>Bacteria</taxon>
        <taxon>Bacillati</taxon>
        <taxon>Actinomycetota</taxon>
        <taxon>Actinomycetes</taxon>
        <taxon>Micrococcales</taxon>
        <taxon>Cellulomonadaceae</taxon>
        <taxon>Oerskovia</taxon>
    </lineage>
</organism>
<comment type="caution">
    <text evidence="3">The sequence shown here is derived from an EMBL/GenBank/DDBJ whole genome shotgun (WGS) entry which is preliminary data.</text>
</comment>
<evidence type="ECO:0000313" key="4">
    <source>
        <dbReference type="Proteomes" id="UP000641803"/>
    </source>
</evidence>
<reference evidence="3 4" key="1">
    <citation type="submission" date="2020-08" db="EMBL/GenBank/DDBJ databases">
        <title>A Genomic Blueprint of the Chicken Gut Microbiome.</title>
        <authorList>
            <person name="Gilroy R."/>
            <person name="Ravi A."/>
            <person name="Getino M."/>
            <person name="Pursley I."/>
            <person name="Horton D.L."/>
            <person name="Alikhan N.-F."/>
            <person name="Baker D."/>
            <person name="Gharbi K."/>
            <person name="Hall N."/>
            <person name="Watson M."/>
            <person name="Adriaenssens E.M."/>
            <person name="Foster-Nyarko E."/>
            <person name="Jarju S."/>
            <person name="Secka A."/>
            <person name="Antonio M."/>
            <person name="Oren A."/>
            <person name="Chaudhuri R."/>
            <person name="La Ragione R.M."/>
            <person name="Hildebrand F."/>
            <person name="Pallen M.J."/>
        </authorList>
    </citation>
    <scope>NUCLEOTIDE SEQUENCE [LARGE SCALE GENOMIC DNA]</scope>
    <source>
        <strain evidence="3 4">Sa4CUA1</strain>
    </source>
</reference>
<keyword evidence="1" id="KW-0233">DNA recombination</keyword>
<evidence type="ECO:0000259" key="2">
    <source>
        <dbReference type="PROSITE" id="PS51898"/>
    </source>
</evidence>
<feature type="domain" description="Tyr recombinase" evidence="2">
    <location>
        <begin position="1"/>
        <end position="85"/>
    </location>
</feature>
<dbReference type="Pfam" id="PF00589">
    <property type="entry name" value="Phage_integrase"/>
    <property type="match status" value="1"/>
</dbReference>
<keyword evidence="4" id="KW-1185">Reference proteome</keyword>
<protein>
    <submittedName>
        <fullName evidence="3">Tyrosine-type recombinase/integrase</fullName>
    </submittedName>
</protein>
<dbReference type="EMBL" id="JACSQQ010000020">
    <property type="protein sequence ID" value="MBD7951220.1"/>
    <property type="molecule type" value="Genomic_DNA"/>
</dbReference>
<sequence>MVFTTLPRGRALSPEQDQDWWESIQEQLSLSRRYRVHDCRHTALTRMVASATDLRTVQEFAGHASVTTTALYVHPDLSMTDRALTATMAALAPWRTPTSLTTRVTMTEPV</sequence>
<dbReference type="Proteomes" id="UP000641803">
    <property type="component" value="Unassembled WGS sequence"/>
</dbReference>
<proteinExistence type="predicted"/>
<evidence type="ECO:0000313" key="3">
    <source>
        <dbReference type="EMBL" id="MBD7951220.1"/>
    </source>
</evidence>
<dbReference type="SUPFAM" id="SSF56349">
    <property type="entry name" value="DNA breaking-rejoining enzymes"/>
    <property type="match status" value="1"/>
</dbReference>
<dbReference type="RefSeq" id="WP_191796544.1">
    <property type="nucleotide sequence ID" value="NZ_JACSQQ010000020.1"/>
</dbReference>
<dbReference type="CDD" id="cd00397">
    <property type="entry name" value="DNA_BRE_C"/>
    <property type="match status" value="1"/>
</dbReference>
<accession>A0ABR8RTU9</accession>
<gene>
    <name evidence="3" type="ORF">H9652_12480</name>
</gene>
<dbReference type="InterPro" id="IPR011010">
    <property type="entry name" value="DNA_brk_join_enz"/>
</dbReference>
<dbReference type="InterPro" id="IPR002104">
    <property type="entry name" value="Integrase_catalytic"/>
</dbReference>